<sequence length="628" mass="67215">MSPAEEPLSRQAQGFIVLLALLQSLALWVVWVGAERGWPVLGALGTRVCWYALVLAVPTAMALSVRRLDDARFWQNAALVALVFLGLGAWAARSATGAPGLEASAVLAPFAISMAAALFVAGPFLQCRQAHGRWCAPYPELFAHAWQNLLTLLVAGVFTGICWAVLGLWAGLFKLIGVEFFADLFTGTAFAYLATGLFGGLGVLVGRSQARPVQMMRRLLIAIFTGLFPLLAAIAVLFVATLPFTGLEPLWSTASAATVLMALLVAMVVFANAVYQDGDDPAPYPRPLRLLAGAGLVVLPVFAVLALVALGLRVGQYGWSVERIWAGIAAAILTVHAFGYAWTALDRRARWLARIEPVNVTAALAALLLVLLVNSPVLDPQRIAAASQAQRLLDARTSADDFDEVYLRYRAGRTGYRTLQELSKAPQVASNAELSDRIERVLLQTGRYQPWDSDDQAKPTAEERASLQPGAIPVIGPEPEAGWWDAMAAGNLDSIACGQPGSDCVAIVRDLDADGALDVLLCHLGVDHTVHCRVHARDNGTWNDLAPVVMFDNAKRTLADALRRGDVKLVPRRWPDLEVAGQRNAIEEPSAEPAEPTAEIDSADRVDAADADGKGDPPEPADAVDPAD</sequence>
<accession>A0A7S6UIL8</accession>
<evidence type="ECO:0000256" key="1">
    <source>
        <dbReference type="SAM" id="MobiDB-lite"/>
    </source>
</evidence>
<feature type="transmembrane region" description="Helical" evidence="2">
    <location>
        <begin position="104"/>
        <end position="125"/>
    </location>
</feature>
<gene>
    <name evidence="3" type="ORF">INQ41_12485</name>
</gene>
<dbReference type="Pfam" id="PF13687">
    <property type="entry name" value="DUF4153"/>
    <property type="match status" value="1"/>
</dbReference>
<proteinExistence type="predicted"/>
<keyword evidence="2" id="KW-1133">Transmembrane helix</keyword>
<feature type="region of interest" description="Disordered" evidence="1">
    <location>
        <begin position="580"/>
        <end position="628"/>
    </location>
</feature>
<feature type="compositionally biased region" description="Low complexity" evidence="1">
    <location>
        <begin position="587"/>
        <end position="599"/>
    </location>
</feature>
<protein>
    <submittedName>
        <fullName evidence="3">DUF4153 domain-containing protein</fullName>
    </submittedName>
</protein>
<dbReference type="InterPro" id="IPR025291">
    <property type="entry name" value="DUF4153"/>
</dbReference>
<feature type="transmembrane region" description="Helical" evidence="2">
    <location>
        <begin position="189"/>
        <end position="207"/>
    </location>
</feature>
<keyword evidence="2" id="KW-0472">Membrane</keyword>
<feature type="transmembrane region" description="Helical" evidence="2">
    <location>
        <begin position="324"/>
        <end position="345"/>
    </location>
</feature>
<evidence type="ECO:0000256" key="2">
    <source>
        <dbReference type="SAM" id="Phobius"/>
    </source>
</evidence>
<feature type="compositionally biased region" description="Basic and acidic residues" evidence="1">
    <location>
        <begin position="602"/>
        <end position="617"/>
    </location>
</feature>
<evidence type="ECO:0000313" key="3">
    <source>
        <dbReference type="EMBL" id="QOW20952.1"/>
    </source>
</evidence>
<dbReference type="KEGG" id="lcic:INQ41_12485"/>
<feature type="transmembrane region" description="Helical" evidence="2">
    <location>
        <begin position="40"/>
        <end position="61"/>
    </location>
</feature>
<feature type="transmembrane region" description="Helical" evidence="2">
    <location>
        <begin position="12"/>
        <end position="34"/>
    </location>
</feature>
<feature type="transmembrane region" description="Helical" evidence="2">
    <location>
        <begin position="287"/>
        <end position="312"/>
    </location>
</feature>
<feature type="transmembrane region" description="Helical" evidence="2">
    <location>
        <begin position="73"/>
        <end position="92"/>
    </location>
</feature>
<dbReference type="AlphaFoldDB" id="A0A7S6UIL8"/>
<keyword evidence="4" id="KW-1185">Reference proteome</keyword>
<keyword evidence="2" id="KW-0812">Transmembrane</keyword>
<reference evidence="3 4" key="1">
    <citation type="submission" date="2020-10" db="EMBL/GenBank/DDBJ databases">
        <title>complete genome sequencing of Lysobacter sp. H21R20.</title>
        <authorList>
            <person name="Bae J.-W."/>
            <person name="Lee S.-Y."/>
        </authorList>
    </citation>
    <scope>NUCLEOTIDE SEQUENCE [LARGE SCALE GENOMIC DNA]</scope>
    <source>
        <strain evidence="3 4">H21R20</strain>
    </source>
</reference>
<feature type="transmembrane region" description="Helical" evidence="2">
    <location>
        <begin position="146"/>
        <end position="169"/>
    </location>
</feature>
<dbReference type="Proteomes" id="UP000594059">
    <property type="component" value="Chromosome"/>
</dbReference>
<feature type="transmembrane region" description="Helical" evidence="2">
    <location>
        <begin position="250"/>
        <end position="275"/>
    </location>
</feature>
<evidence type="ECO:0000313" key="4">
    <source>
        <dbReference type="Proteomes" id="UP000594059"/>
    </source>
</evidence>
<name>A0A7S6UIL8_9GAMM</name>
<dbReference type="EMBL" id="CP063656">
    <property type="protein sequence ID" value="QOW20952.1"/>
    <property type="molecule type" value="Genomic_DNA"/>
</dbReference>
<feature type="transmembrane region" description="Helical" evidence="2">
    <location>
        <begin position="219"/>
        <end position="244"/>
    </location>
</feature>
<organism evidence="3 4">
    <name type="scientific">Novilysobacter ciconiae</name>
    <dbReference type="NCBI Taxonomy" id="2781022"/>
    <lineage>
        <taxon>Bacteria</taxon>
        <taxon>Pseudomonadati</taxon>
        <taxon>Pseudomonadota</taxon>
        <taxon>Gammaproteobacteria</taxon>
        <taxon>Lysobacterales</taxon>
        <taxon>Lysobacteraceae</taxon>
        <taxon>Novilysobacter</taxon>
    </lineage>
</organism>
<feature type="transmembrane region" description="Helical" evidence="2">
    <location>
        <begin position="357"/>
        <end position="378"/>
    </location>
</feature>